<evidence type="ECO:0000313" key="2">
    <source>
        <dbReference type="EMBL" id="KOY80452.1"/>
    </source>
</evidence>
<dbReference type="GO" id="GO:0004812">
    <property type="term" value="F:aminoacyl-tRNA ligase activity"/>
    <property type="evidence" value="ECO:0007669"/>
    <property type="project" value="UniProtKB-KW"/>
</dbReference>
<keyword evidence="3" id="KW-1185">Reference proteome</keyword>
<keyword evidence="1" id="KW-0812">Transmembrane</keyword>
<name>A0A0M9DHT1_9BACI</name>
<feature type="transmembrane region" description="Helical" evidence="1">
    <location>
        <begin position="12"/>
        <end position="41"/>
    </location>
</feature>
<comment type="caution">
    <text evidence="2">The sequence shown here is derived from an EMBL/GenBank/DDBJ whole genome shotgun (WGS) entry which is preliminary data.</text>
</comment>
<proteinExistence type="predicted"/>
<organism evidence="2 3">
    <name type="scientific">Lysinibacillus macroides</name>
    <dbReference type="NCBI Taxonomy" id="33935"/>
    <lineage>
        <taxon>Bacteria</taxon>
        <taxon>Bacillati</taxon>
        <taxon>Bacillota</taxon>
        <taxon>Bacilli</taxon>
        <taxon>Bacillales</taxon>
        <taxon>Bacillaceae</taxon>
        <taxon>Lysinibacillus</taxon>
    </lineage>
</organism>
<protein>
    <submittedName>
        <fullName evidence="2">Aspartyl/asparaginyl-tRNA synthetase</fullName>
    </submittedName>
</protein>
<sequence>MLNRKWLSSILVAIFSIIALVFIIIGNFNFAVLAMTIMFALSNGFRAKSFEEQGYIKEAKWMKYMAIFFSIASIVVLIIIFTN</sequence>
<dbReference type="AlphaFoldDB" id="A0A0M9DHT1"/>
<keyword evidence="2" id="KW-0436">Ligase</keyword>
<evidence type="ECO:0000313" key="3">
    <source>
        <dbReference type="Proteomes" id="UP000037977"/>
    </source>
</evidence>
<keyword evidence="1" id="KW-1133">Transmembrane helix</keyword>
<evidence type="ECO:0000256" key="1">
    <source>
        <dbReference type="SAM" id="Phobius"/>
    </source>
</evidence>
<dbReference type="OrthoDB" id="2455735at2"/>
<gene>
    <name evidence="2" type="ORF">ADM90_21725</name>
</gene>
<dbReference type="Proteomes" id="UP000037977">
    <property type="component" value="Unassembled WGS sequence"/>
</dbReference>
<feature type="transmembrane region" description="Helical" evidence="1">
    <location>
        <begin position="61"/>
        <end position="81"/>
    </location>
</feature>
<dbReference type="EMBL" id="LGCI01000011">
    <property type="protein sequence ID" value="KOY80452.1"/>
    <property type="molecule type" value="Genomic_DNA"/>
</dbReference>
<accession>A0A0M9DHT1</accession>
<keyword evidence="2" id="KW-0030">Aminoacyl-tRNA synthetase</keyword>
<keyword evidence="1" id="KW-0472">Membrane</keyword>
<dbReference type="RefSeq" id="WP_053996950.1">
    <property type="nucleotide sequence ID" value="NZ_CP065643.1"/>
</dbReference>
<reference evidence="2 3" key="1">
    <citation type="submission" date="2015-07" db="EMBL/GenBank/DDBJ databases">
        <title>Genome sequencing project for genomic taxonomy and phylogenomics of Bacillus-like bacteria.</title>
        <authorList>
            <person name="Liu B."/>
            <person name="Wang J."/>
            <person name="Zhu Y."/>
            <person name="Liu G."/>
            <person name="Chen Q."/>
            <person name="Chen Z."/>
            <person name="Che J."/>
            <person name="Ge C."/>
            <person name="Shi H."/>
            <person name="Pan Z."/>
            <person name="Liu X."/>
        </authorList>
    </citation>
    <scope>NUCLEOTIDE SEQUENCE [LARGE SCALE GENOMIC DNA]</scope>
    <source>
        <strain evidence="2 3">DSM 54</strain>
    </source>
</reference>
<dbReference type="PATRIC" id="fig|33935.3.peg.4593"/>
<dbReference type="STRING" id="33935.ADM90_21725"/>